<comment type="caution">
    <text evidence="1">The sequence shown here is derived from an EMBL/GenBank/DDBJ whole genome shotgun (WGS) entry which is preliminary data.</text>
</comment>
<sequence>MDPYSTAEVSLRPHERERPPFHAGPDRGSSIRPTRDVISGDNKSENHRGFLVGQRDSAYGDGMSNNRQMDFSPPASTRGFDNRGPPALERSIDRRPPVMPPARQSYDDHTRKEVVPFSGARHAEPPYGAFQHDTPRNASRQEDFRQVLIVRSILAVYFAKTHAPPPLSTEMHLNPLTGCAAKITEVYLLR</sequence>
<organism evidence="1 2">
    <name type="scientific">Naganishia cerealis</name>
    <dbReference type="NCBI Taxonomy" id="610337"/>
    <lineage>
        <taxon>Eukaryota</taxon>
        <taxon>Fungi</taxon>
        <taxon>Dikarya</taxon>
        <taxon>Basidiomycota</taxon>
        <taxon>Agaricomycotina</taxon>
        <taxon>Tremellomycetes</taxon>
        <taxon>Filobasidiales</taxon>
        <taxon>Filobasidiaceae</taxon>
        <taxon>Naganishia</taxon>
    </lineage>
</organism>
<evidence type="ECO:0000313" key="2">
    <source>
        <dbReference type="Proteomes" id="UP001241377"/>
    </source>
</evidence>
<evidence type="ECO:0000313" key="1">
    <source>
        <dbReference type="EMBL" id="KAJ9112633.1"/>
    </source>
</evidence>
<gene>
    <name evidence="1" type="ORF">QFC19_000653</name>
</gene>
<keyword evidence="2" id="KW-1185">Reference proteome</keyword>
<reference evidence="1" key="1">
    <citation type="submission" date="2023-04" db="EMBL/GenBank/DDBJ databases">
        <title>Draft Genome sequencing of Naganishia species isolated from polar environments using Oxford Nanopore Technology.</title>
        <authorList>
            <person name="Leo P."/>
            <person name="Venkateswaran K."/>
        </authorList>
    </citation>
    <scope>NUCLEOTIDE SEQUENCE</scope>
    <source>
        <strain evidence="1">MNA-CCFEE 5261</strain>
    </source>
</reference>
<dbReference type="Proteomes" id="UP001241377">
    <property type="component" value="Unassembled WGS sequence"/>
</dbReference>
<accession>A0ACC2WMF3</accession>
<protein>
    <submittedName>
        <fullName evidence="1">Uncharacterized protein</fullName>
    </submittedName>
</protein>
<proteinExistence type="predicted"/>
<name>A0ACC2WMF3_9TREE</name>
<dbReference type="EMBL" id="JASBWR010000004">
    <property type="protein sequence ID" value="KAJ9112633.1"/>
    <property type="molecule type" value="Genomic_DNA"/>
</dbReference>